<gene>
    <name evidence="1" type="ORF">O9H85_30935</name>
</gene>
<reference evidence="1 2" key="1">
    <citation type="submission" date="2022-12" db="EMBL/GenBank/DDBJ databases">
        <title>Draft genome sequence of Paenibacillus sp. dW9.</title>
        <authorList>
            <person name="Choi E.-W."/>
            <person name="Kim D.-U."/>
        </authorList>
    </citation>
    <scope>NUCLEOTIDE SEQUENCE [LARGE SCALE GENOMIC DNA]</scope>
    <source>
        <strain evidence="2">dW9</strain>
    </source>
</reference>
<dbReference type="SUPFAM" id="SSF56112">
    <property type="entry name" value="Protein kinase-like (PK-like)"/>
    <property type="match status" value="1"/>
</dbReference>
<evidence type="ECO:0000313" key="2">
    <source>
        <dbReference type="Proteomes" id="UP001527882"/>
    </source>
</evidence>
<evidence type="ECO:0000313" key="1">
    <source>
        <dbReference type="EMBL" id="MCZ8516711.1"/>
    </source>
</evidence>
<organism evidence="1 2">
    <name type="scientific">Paenibacillus gyeongsangnamensis</name>
    <dbReference type="NCBI Taxonomy" id="3388067"/>
    <lineage>
        <taxon>Bacteria</taxon>
        <taxon>Bacillati</taxon>
        <taxon>Bacillota</taxon>
        <taxon>Bacilli</taxon>
        <taxon>Bacillales</taxon>
        <taxon>Paenibacillaceae</taxon>
        <taxon>Paenibacillus</taxon>
    </lineage>
</organism>
<name>A0ABT4QJ29_9BACL</name>
<sequence>MLKESVLQTATNAFGLNSNLLTHVGGNVNDVYQYPAQNGYPERILRLSNQKWRSEQEALAELHFMKYLFDNGVSVPKK</sequence>
<accession>A0ABT4QJ29</accession>
<proteinExistence type="predicted"/>
<dbReference type="RefSeq" id="WP_269885245.1">
    <property type="nucleotide sequence ID" value="NZ_JAQAGZ010000026.1"/>
</dbReference>
<evidence type="ECO:0008006" key="3">
    <source>
        <dbReference type="Google" id="ProtNLM"/>
    </source>
</evidence>
<keyword evidence="2" id="KW-1185">Reference proteome</keyword>
<dbReference type="EMBL" id="JAQAGZ010000026">
    <property type="protein sequence ID" value="MCZ8516711.1"/>
    <property type="molecule type" value="Genomic_DNA"/>
</dbReference>
<comment type="caution">
    <text evidence="1">The sequence shown here is derived from an EMBL/GenBank/DDBJ whole genome shotgun (WGS) entry which is preliminary data.</text>
</comment>
<dbReference type="InterPro" id="IPR011009">
    <property type="entry name" value="Kinase-like_dom_sf"/>
</dbReference>
<dbReference type="Proteomes" id="UP001527882">
    <property type="component" value="Unassembled WGS sequence"/>
</dbReference>
<protein>
    <recommendedName>
        <fullName evidence="3">Aminoglycoside phosphotransferase domain-containing protein</fullName>
    </recommendedName>
</protein>